<keyword evidence="4" id="KW-1185">Reference proteome</keyword>
<evidence type="ECO:0000313" key="4">
    <source>
        <dbReference type="Proteomes" id="UP001218218"/>
    </source>
</evidence>
<dbReference type="AlphaFoldDB" id="A0AAD6Z208"/>
<protein>
    <submittedName>
        <fullName evidence="3">Uncharacterized protein</fullName>
    </submittedName>
</protein>
<organism evidence="3 4">
    <name type="scientific">Mycena albidolilacea</name>
    <dbReference type="NCBI Taxonomy" id="1033008"/>
    <lineage>
        <taxon>Eukaryota</taxon>
        <taxon>Fungi</taxon>
        <taxon>Dikarya</taxon>
        <taxon>Basidiomycota</taxon>
        <taxon>Agaricomycotina</taxon>
        <taxon>Agaricomycetes</taxon>
        <taxon>Agaricomycetidae</taxon>
        <taxon>Agaricales</taxon>
        <taxon>Marasmiineae</taxon>
        <taxon>Mycenaceae</taxon>
        <taxon>Mycena</taxon>
    </lineage>
</organism>
<dbReference type="EMBL" id="JARIHO010000103">
    <property type="protein sequence ID" value="KAJ7303723.1"/>
    <property type="molecule type" value="Genomic_DNA"/>
</dbReference>
<reference evidence="3" key="1">
    <citation type="submission" date="2023-03" db="EMBL/GenBank/DDBJ databases">
        <title>Massive genome expansion in bonnet fungi (Mycena s.s.) driven by repeated elements and novel gene families across ecological guilds.</title>
        <authorList>
            <consortium name="Lawrence Berkeley National Laboratory"/>
            <person name="Harder C.B."/>
            <person name="Miyauchi S."/>
            <person name="Viragh M."/>
            <person name="Kuo A."/>
            <person name="Thoen E."/>
            <person name="Andreopoulos B."/>
            <person name="Lu D."/>
            <person name="Skrede I."/>
            <person name="Drula E."/>
            <person name="Henrissat B."/>
            <person name="Morin E."/>
            <person name="Kohler A."/>
            <person name="Barry K."/>
            <person name="LaButti K."/>
            <person name="Morin E."/>
            <person name="Salamov A."/>
            <person name="Lipzen A."/>
            <person name="Mereny Z."/>
            <person name="Hegedus B."/>
            <person name="Baldrian P."/>
            <person name="Stursova M."/>
            <person name="Weitz H."/>
            <person name="Taylor A."/>
            <person name="Grigoriev I.V."/>
            <person name="Nagy L.G."/>
            <person name="Martin F."/>
            <person name="Kauserud H."/>
        </authorList>
    </citation>
    <scope>NUCLEOTIDE SEQUENCE</scope>
    <source>
        <strain evidence="3">CBHHK002</strain>
    </source>
</reference>
<comment type="caution">
    <text evidence="3">The sequence shown here is derived from an EMBL/GenBank/DDBJ whole genome shotgun (WGS) entry which is preliminary data.</text>
</comment>
<name>A0AAD6Z208_9AGAR</name>
<feature type="transmembrane region" description="Helical" evidence="2">
    <location>
        <begin position="605"/>
        <end position="624"/>
    </location>
</feature>
<evidence type="ECO:0000256" key="2">
    <source>
        <dbReference type="SAM" id="Phobius"/>
    </source>
</evidence>
<feature type="region of interest" description="Disordered" evidence="1">
    <location>
        <begin position="520"/>
        <end position="549"/>
    </location>
</feature>
<sequence length="975" mass="105548">MVFTTQRLATRGYLQTERTLTATHDNLTAWAGIGAALGSLYGQISVPASVIGTLSVFAYLGCAEILHITTPAILSVEVFNMSVSTPVPTQWLPQTNASNPLSVIVSMQNSLHFLPWIGNIKDSQTIGLSNGTLYEEIQDFYAGEARVSAIGFNISCGYLKGSNTKSFRNGGAPRQWDITLDVVDDISVYATGPNILTVLSVQNNSIVLLTTSTVVDSEGGKGSSISLTPPMSTGLTTVTHVQCLRCFKTVVAQKGIIDAKSGRVDPESLSPNLQKTFSKWHVPDGSGSDNQFVNASLIGGSAWLDILSQAGDLTQSSVPMDTDLPSEISYLSFVDVFKVMSLRYLMDRLALDPWWILPESDPWLNGSSISGSNQTLSLQEIENALSSLVASAFWIGKELGGHIHPGNLSMKYTNNNDRGVITSNRPVLSSGIVDVQHFMLSARMNIGIGLCISIVLMIFAAGFCRGSSDSEKDSIQGTGILHTIWLFVRNPELHRMARIEFPSDHQLRIGGLARIQLVKPQPDEKPAEEDDRDSESEPNPICNKEDKTAPLPQGQCSRLNPKWFSAAACVGVLHVGLVLIHLALLAVWAAHHMEHKIIFRLDDQVVVSLITTILTTTLGTVTYFHSYYTQTKLASRGYWQTERTLTATHDNLAAWNGVGAAMSVVYNQFSIPASVTGSICILGYLASILILGVTTPALFSIQVFNLTLSSTMPTQGAPQLNKTDPKWVTSSLAILAHKLLSVTYTFIENSIDFISWIGNLDESHTVGLYNGTLYDAVAELTPTGGASAVSGIGFNITCGYLPGVQDITLLAEQFIDARFCVAGPNLLLLASLQPPDFDHESQDTWTESIILFTSNPILDSSDNSGYPVNLNPPMVVQSTTSSHLQLIKCSKSLVNQTAMVDSQSGTIIPASLRPNIHKNTSMWKPYSSPPHVDPLASNDSLINSNYWSGVLLGYGSAWPAEVYDNTSIDIPAIQE</sequence>
<keyword evidence="2" id="KW-1133">Transmembrane helix</keyword>
<evidence type="ECO:0000313" key="3">
    <source>
        <dbReference type="EMBL" id="KAJ7303723.1"/>
    </source>
</evidence>
<feature type="transmembrane region" description="Helical" evidence="2">
    <location>
        <begin position="679"/>
        <end position="699"/>
    </location>
</feature>
<keyword evidence="2" id="KW-0812">Transmembrane</keyword>
<feature type="transmembrane region" description="Helical" evidence="2">
    <location>
        <begin position="446"/>
        <end position="464"/>
    </location>
</feature>
<dbReference type="Proteomes" id="UP001218218">
    <property type="component" value="Unassembled WGS sequence"/>
</dbReference>
<evidence type="ECO:0000256" key="1">
    <source>
        <dbReference type="SAM" id="MobiDB-lite"/>
    </source>
</evidence>
<gene>
    <name evidence="3" type="ORF">DFH08DRAFT_825656</name>
</gene>
<feature type="transmembrane region" description="Helical" evidence="2">
    <location>
        <begin position="563"/>
        <end position="590"/>
    </location>
</feature>
<keyword evidence="2" id="KW-0472">Membrane</keyword>
<proteinExistence type="predicted"/>
<accession>A0AAD6Z208</accession>
<feature type="compositionally biased region" description="Acidic residues" evidence="1">
    <location>
        <begin position="526"/>
        <end position="536"/>
    </location>
</feature>